<protein>
    <submittedName>
        <fullName evidence="1">CoA protein activase</fullName>
    </submittedName>
</protein>
<dbReference type="AlphaFoldDB" id="A0AAW7ZBI3"/>
<reference evidence="1" key="1">
    <citation type="journal article" date="2023" name="J. Hazard. Mater.">
        <title>Anaerobic biodegradation of pyrene and benzo[a]pyrene by a new sulfate-reducing Desulforamulus aquiferis strain DSA.</title>
        <authorList>
            <person name="Zhang Z."/>
            <person name="Sun J."/>
            <person name="Gong X."/>
            <person name="Wang C."/>
            <person name="Wang H."/>
        </authorList>
    </citation>
    <scope>NUCLEOTIDE SEQUENCE</scope>
    <source>
        <strain evidence="1">DSA</strain>
    </source>
</reference>
<comment type="caution">
    <text evidence="1">The sequence shown here is derived from an EMBL/GenBank/DDBJ whole genome shotgun (WGS) entry which is preliminary data.</text>
</comment>
<sequence>MKVTCPHMGNMYLSIKGMLEYLGVEVIVPPACSKKTIDLGSKHSPEFACLPLKLNIGNFLEAKELGADTILMAGGCGPCRFGYYAYVEHEILRDLRVDFDLVVMEPPEKHIGELLARIRKITGNRPWIQVVKAIKFGFQIAKAADEIERMSYKIRPREIRNGDTDRAMKSAIRELEGAKTPDELPGALGRAKEIMSAVPADMNKKAIKVALIGEIYTLLEPFANANIERNLGKMGVEVDRSIMLSEWINDHLFKGLLKGMPSSERFKKVASPYLNYFVGGHGQETVGSAVWYHRQGFDGAIQVLPFTCMPEIVAQSILPKIAEDTGLPIMTLIMDEHSGEAGIITRLEAFIDLLQRKSEQKEALTS</sequence>
<dbReference type="PANTHER" id="PTHR32329">
    <property type="entry name" value="BIFUNCTIONAL PROTEIN [INCLUDES 2-HYDROXYACYL-COA DEHYDRATASE (N-TER) AND ITS ACTIVATOR DOMAIN (C_TERM)-RELATED"/>
    <property type="match status" value="1"/>
</dbReference>
<dbReference type="Proteomes" id="UP001172911">
    <property type="component" value="Unassembled WGS sequence"/>
</dbReference>
<evidence type="ECO:0000313" key="1">
    <source>
        <dbReference type="EMBL" id="MDO7786456.1"/>
    </source>
</evidence>
<gene>
    <name evidence="1" type="ORF">P6N53_04375</name>
</gene>
<organism evidence="1 2">
    <name type="scientific">Desulforamulus aquiferis</name>
    <dbReference type="NCBI Taxonomy" id="1397668"/>
    <lineage>
        <taxon>Bacteria</taxon>
        <taxon>Bacillati</taxon>
        <taxon>Bacillota</taxon>
        <taxon>Clostridia</taxon>
        <taxon>Eubacteriales</taxon>
        <taxon>Peptococcaceae</taxon>
        <taxon>Desulforamulus</taxon>
    </lineage>
</organism>
<evidence type="ECO:0000313" key="2">
    <source>
        <dbReference type="Proteomes" id="UP001172911"/>
    </source>
</evidence>
<dbReference type="EMBL" id="JARPTC010000005">
    <property type="protein sequence ID" value="MDO7786456.1"/>
    <property type="molecule type" value="Genomic_DNA"/>
</dbReference>
<name>A0AAW7ZBI3_9FIRM</name>
<dbReference type="InterPro" id="IPR051805">
    <property type="entry name" value="Dehydratase_Activator_Redct"/>
</dbReference>
<proteinExistence type="predicted"/>
<reference evidence="1" key="2">
    <citation type="submission" date="2023-03" db="EMBL/GenBank/DDBJ databases">
        <authorList>
            <person name="Zhang Z."/>
        </authorList>
    </citation>
    <scope>NUCLEOTIDE SEQUENCE</scope>
    <source>
        <strain evidence="1">DSA</strain>
    </source>
</reference>
<keyword evidence="2" id="KW-1185">Reference proteome</keyword>
<dbReference type="Gene3D" id="3.40.50.11900">
    <property type="match status" value="1"/>
</dbReference>
<accession>A0AAW7ZBI3</accession>
<dbReference type="PANTHER" id="PTHR32329:SF2">
    <property type="entry name" value="BIFUNCTIONAL PROTEIN [INCLUDES 2-HYDROXYACYL-COA DEHYDRATASE (N-TER) AND ITS ACTIVATOR DOMAIN (C_TERM)"/>
    <property type="match status" value="1"/>
</dbReference>
<dbReference type="RefSeq" id="WP_304541490.1">
    <property type="nucleotide sequence ID" value="NZ_JARPTC010000005.1"/>
</dbReference>